<evidence type="ECO:0000256" key="1">
    <source>
        <dbReference type="SAM" id="MobiDB-lite"/>
    </source>
</evidence>
<protein>
    <submittedName>
        <fullName evidence="2">Uncharacterized protein</fullName>
    </submittedName>
</protein>
<feature type="region of interest" description="Disordered" evidence="1">
    <location>
        <begin position="1"/>
        <end position="28"/>
    </location>
</feature>
<sequence>MAPPGNLELQGKSLKRKTGSRAGASSGRQDGLLPHLQIEFVYAYSSCRQKYINKKYIEIIKKKQNQTSPSLPKEKLRASNNFSDFDWKNNCFICGQKADKAKETKLNKDGRRQILYVNTPTLNDSILDFVIVQKNDYCREIHKRISDTAIEQIYVDESISKSLRFLLSEIILEDKKNKAEIIPNYEKKRKSIARSIISAARP</sequence>
<organism evidence="2 3">
    <name type="scientific">Ignelater luminosus</name>
    <name type="common">Cucubano</name>
    <name type="synonym">Pyrophorus luminosus</name>
    <dbReference type="NCBI Taxonomy" id="2038154"/>
    <lineage>
        <taxon>Eukaryota</taxon>
        <taxon>Metazoa</taxon>
        <taxon>Ecdysozoa</taxon>
        <taxon>Arthropoda</taxon>
        <taxon>Hexapoda</taxon>
        <taxon>Insecta</taxon>
        <taxon>Pterygota</taxon>
        <taxon>Neoptera</taxon>
        <taxon>Endopterygota</taxon>
        <taxon>Coleoptera</taxon>
        <taxon>Polyphaga</taxon>
        <taxon>Elateriformia</taxon>
        <taxon>Elateroidea</taxon>
        <taxon>Elateridae</taxon>
        <taxon>Agrypninae</taxon>
        <taxon>Pyrophorini</taxon>
        <taxon>Ignelater</taxon>
    </lineage>
</organism>
<dbReference type="Proteomes" id="UP000801492">
    <property type="component" value="Unassembled WGS sequence"/>
</dbReference>
<evidence type="ECO:0000313" key="2">
    <source>
        <dbReference type="EMBL" id="KAF2880962.1"/>
    </source>
</evidence>
<reference evidence="2" key="1">
    <citation type="submission" date="2019-08" db="EMBL/GenBank/DDBJ databases">
        <title>The genome of the North American firefly Photinus pyralis.</title>
        <authorList>
            <consortium name="Photinus pyralis genome working group"/>
            <person name="Fallon T.R."/>
            <person name="Sander Lower S.E."/>
            <person name="Weng J.-K."/>
        </authorList>
    </citation>
    <scope>NUCLEOTIDE SEQUENCE</scope>
    <source>
        <strain evidence="2">TRF0915ILg1</strain>
        <tissue evidence="2">Whole body</tissue>
    </source>
</reference>
<gene>
    <name evidence="2" type="ORF">ILUMI_25178</name>
</gene>
<dbReference type="OrthoDB" id="10069752at2759"/>
<dbReference type="EMBL" id="VTPC01090880">
    <property type="protein sequence ID" value="KAF2880962.1"/>
    <property type="molecule type" value="Genomic_DNA"/>
</dbReference>
<accession>A0A8K0FY30</accession>
<comment type="caution">
    <text evidence="2">The sequence shown here is derived from an EMBL/GenBank/DDBJ whole genome shotgun (WGS) entry which is preliminary data.</text>
</comment>
<proteinExistence type="predicted"/>
<name>A0A8K0FY30_IGNLU</name>
<dbReference type="AlphaFoldDB" id="A0A8K0FY30"/>
<keyword evidence="3" id="KW-1185">Reference proteome</keyword>
<evidence type="ECO:0000313" key="3">
    <source>
        <dbReference type="Proteomes" id="UP000801492"/>
    </source>
</evidence>